<gene>
    <name evidence="1" type="ORF">GCM10023235_13110</name>
</gene>
<name>A0ABP9DD39_9ACTN</name>
<sequence length="99" mass="10331">MDGVEFGAQRGVLVPAGATAPASRRLQPAGCPVPIRARVRGFEAVGMWWWVRGGAGGRSARSAGAVSGSRQRAKAVLTVRALSCWFVGTRGKPGRAVRS</sequence>
<comment type="caution">
    <text evidence="1">The sequence shown here is derived from an EMBL/GenBank/DDBJ whole genome shotgun (WGS) entry which is preliminary data.</text>
</comment>
<dbReference type="Proteomes" id="UP001501752">
    <property type="component" value="Unassembled WGS sequence"/>
</dbReference>
<evidence type="ECO:0000313" key="2">
    <source>
        <dbReference type="Proteomes" id="UP001501752"/>
    </source>
</evidence>
<reference evidence="2" key="1">
    <citation type="journal article" date="2019" name="Int. J. Syst. Evol. Microbiol.">
        <title>The Global Catalogue of Microorganisms (GCM) 10K type strain sequencing project: providing services to taxonomists for standard genome sequencing and annotation.</title>
        <authorList>
            <consortium name="The Broad Institute Genomics Platform"/>
            <consortium name="The Broad Institute Genome Sequencing Center for Infectious Disease"/>
            <person name="Wu L."/>
            <person name="Ma J."/>
        </authorList>
    </citation>
    <scope>NUCLEOTIDE SEQUENCE [LARGE SCALE GENOMIC DNA]</scope>
    <source>
        <strain evidence="2">JCM 13006</strain>
    </source>
</reference>
<dbReference type="EMBL" id="BAABIS010000001">
    <property type="protein sequence ID" value="GAA4839189.1"/>
    <property type="molecule type" value="Genomic_DNA"/>
</dbReference>
<organism evidence="1 2">
    <name type="scientific">Kitasatospora terrestris</name>
    <dbReference type="NCBI Taxonomy" id="258051"/>
    <lineage>
        <taxon>Bacteria</taxon>
        <taxon>Bacillati</taxon>
        <taxon>Actinomycetota</taxon>
        <taxon>Actinomycetes</taxon>
        <taxon>Kitasatosporales</taxon>
        <taxon>Streptomycetaceae</taxon>
        <taxon>Kitasatospora</taxon>
    </lineage>
</organism>
<keyword evidence="2" id="KW-1185">Reference proteome</keyword>
<accession>A0ABP9DD39</accession>
<protein>
    <submittedName>
        <fullName evidence="1">Uncharacterized protein</fullName>
    </submittedName>
</protein>
<evidence type="ECO:0000313" key="1">
    <source>
        <dbReference type="EMBL" id="GAA4839189.1"/>
    </source>
</evidence>
<proteinExistence type="predicted"/>